<evidence type="ECO:0000313" key="3">
    <source>
        <dbReference type="Proteomes" id="UP000030512"/>
    </source>
</evidence>
<dbReference type="CDD" id="cd16936">
    <property type="entry name" value="HATPase_RsbW-like"/>
    <property type="match status" value="1"/>
</dbReference>
<dbReference type="Proteomes" id="UP000030512">
    <property type="component" value="Chromosome"/>
</dbReference>
<dbReference type="InterPro" id="IPR003594">
    <property type="entry name" value="HATPase_dom"/>
</dbReference>
<evidence type="ECO:0000313" key="2">
    <source>
        <dbReference type="EMBL" id="AMK77001.1"/>
    </source>
</evidence>
<dbReference type="KEGG" id="mdn:JT25_010955"/>
<dbReference type="Pfam" id="PF13581">
    <property type="entry name" value="HATPase_c_2"/>
    <property type="match status" value="1"/>
</dbReference>
<dbReference type="InterPro" id="IPR036890">
    <property type="entry name" value="HATPase_C_sf"/>
</dbReference>
<sequence>MLRKAEFSFRTLNEIKGLTALLADLSCKPEKVATGLSELLLNSVEHGNLGISYQEKTELVSQGRWRQEIESRLYQPEYEDKFVHVKVFREPSRTTFTIKDQGKGFDSSSFLTFSPERATDLHGRGIALSRMLSFDSLEYLGNGNQVIASVNSASNLPS</sequence>
<dbReference type="Gene3D" id="3.30.565.10">
    <property type="entry name" value="Histidine kinase-like ATPase, C-terminal domain"/>
    <property type="match status" value="1"/>
</dbReference>
<evidence type="ECO:0000259" key="1">
    <source>
        <dbReference type="Pfam" id="PF13581"/>
    </source>
</evidence>
<dbReference type="SUPFAM" id="SSF55874">
    <property type="entry name" value="ATPase domain of HSP90 chaperone/DNA topoisomerase II/histidine kinase"/>
    <property type="match status" value="1"/>
</dbReference>
<reference evidence="2 3" key="1">
    <citation type="journal article" date="2015" name="Environ. Microbiol.">
        <title>Methane oxidation coupled to nitrate reduction under hypoxia by the Gammaproteobacterium Methylomonas denitrificans, sp. nov. type strain FJG1.</title>
        <authorList>
            <person name="Kits K.D."/>
            <person name="Klotz M.G."/>
            <person name="Stein L.Y."/>
        </authorList>
    </citation>
    <scope>NUCLEOTIDE SEQUENCE [LARGE SCALE GENOMIC DNA]</scope>
    <source>
        <strain evidence="2 3">FJG1</strain>
    </source>
</reference>
<dbReference type="AlphaFoldDB" id="A0A126T4H9"/>
<gene>
    <name evidence="2" type="ORF">JT25_010955</name>
</gene>
<keyword evidence="3" id="KW-1185">Reference proteome</keyword>
<name>A0A126T4H9_9GAMM</name>
<dbReference type="STRING" id="1538553.JT25_010955"/>
<feature type="domain" description="Histidine kinase/HSP90-like ATPase" evidence="1">
    <location>
        <begin position="30"/>
        <end position="148"/>
    </location>
</feature>
<organism evidence="2 3">
    <name type="scientific">Methylomonas denitrificans</name>
    <dbReference type="NCBI Taxonomy" id="1538553"/>
    <lineage>
        <taxon>Bacteria</taxon>
        <taxon>Pseudomonadati</taxon>
        <taxon>Pseudomonadota</taxon>
        <taxon>Gammaproteobacteria</taxon>
        <taxon>Methylococcales</taxon>
        <taxon>Methylococcaceae</taxon>
        <taxon>Methylomonas</taxon>
    </lineage>
</organism>
<dbReference type="EMBL" id="CP014476">
    <property type="protein sequence ID" value="AMK77001.1"/>
    <property type="molecule type" value="Genomic_DNA"/>
</dbReference>
<proteinExistence type="predicted"/>
<dbReference type="RefSeq" id="WP_062328582.1">
    <property type="nucleotide sequence ID" value="NZ_CP014476.1"/>
</dbReference>
<protein>
    <recommendedName>
        <fullName evidence="1">Histidine kinase/HSP90-like ATPase domain-containing protein</fullName>
    </recommendedName>
</protein>
<accession>A0A126T4H9</accession>